<evidence type="ECO:0000313" key="2">
    <source>
        <dbReference type="EMBL" id="SJK84162.1"/>
    </source>
</evidence>
<name>A0A1N5SP87_9ARCH</name>
<gene>
    <name evidence="2" type="ORF">CPM_0276</name>
    <name evidence="1" type="ORF">CSP5_0307</name>
</gene>
<reference evidence="3" key="3">
    <citation type="submission" date="2016-06" db="EMBL/GenBank/DDBJ databases">
        <authorList>
            <person name="Toshchakov V.S."/>
        </authorList>
    </citation>
    <scope>NUCLEOTIDE SEQUENCE [LARGE SCALE GENOMIC DNA]</scope>
    <source>
        <strain>PM4 (JCM 30641</strain>
        <strain evidence="3">\VKM B-2940)</strain>
    </source>
</reference>
<organism evidence="1 4">
    <name type="scientific">Cuniculiplasma divulgatum</name>
    <dbReference type="NCBI Taxonomy" id="1673428"/>
    <lineage>
        <taxon>Archaea</taxon>
        <taxon>Methanobacteriati</taxon>
        <taxon>Thermoplasmatota</taxon>
        <taxon>Thermoplasmata</taxon>
        <taxon>Thermoplasmatales</taxon>
        <taxon>Cuniculiplasmataceae</taxon>
        <taxon>Cuniculiplasma</taxon>
    </lineage>
</organism>
<dbReference type="EMBL" id="LT671858">
    <property type="protein sequence ID" value="SIM37922.1"/>
    <property type="molecule type" value="Genomic_DNA"/>
</dbReference>
<dbReference type="OrthoDB" id="55683at2157"/>
<reference evidence="1 4" key="1">
    <citation type="submission" date="2016-04" db="EMBL/GenBank/DDBJ databases">
        <authorList>
            <person name="Evans L.H."/>
            <person name="Alamgir A."/>
            <person name="Owens N."/>
            <person name="Weber N.D."/>
            <person name="Virtaneva K."/>
            <person name="Barbian K."/>
            <person name="Babar A."/>
            <person name="Rosenke K."/>
        </authorList>
    </citation>
    <scope>NUCLEOTIDE SEQUENCE [LARGE SCALE GENOMIC DNA]</scope>
    <source>
        <strain evidence="1">S5</strain>
        <strain evidence="4">S5(T) (JCM 30642 \VKM B-2941)</strain>
    </source>
</reference>
<evidence type="ECO:0000313" key="4">
    <source>
        <dbReference type="Proteomes" id="UP000195607"/>
    </source>
</evidence>
<proteinExistence type="predicted"/>
<dbReference type="AlphaFoldDB" id="A0A1N5SP87"/>
<reference evidence="2" key="2">
    <citation type="submission" date="2016-06" db="EMBL/GenBank/DDBJ databases">
        <authorList>
            <person name="Olsen C.W."/>
            <person name="Carey S."/>
            <person name="Hinshaw L."/>
            <person name="Karasin A.I."/>
        </authorList>
    </citation>
    <scope>NUCLEOTIDE SEQUENCE [LARGE SCALE GENOMIC DNA]</scope>
    <source>
        <strain evidence="2">PM4</strain>
    </source>
</reference>
<protein>
    <submittedName>
        <fullName evidence="1">NifX family protein</fullName>
    </submittedName>
</protein>
<dbReference type="Proteomes" id="UP000187822">
    <property type="component" value="Chromosome I"/>
</dbReference>
<dbReference type="RefSeq" id="WP_021789225.1">
    <property type="nucleotide sequence ID" value="NZ_LT671858.1"/>
</dbReference>
<dbReference type="KEGG" id="cdiv:CPM_0276"/>
<keyword evidence="3" id="KW-1185">Reference proteome</keyword>
<dbReference type="Proteomes" id="UP000195607">
    <property type="component" value="Chromosome I"/>
</dbReference>
<accession>A0A1N5SP87</accession>
<evidence type="ECO:0000313" key="1">
    <source>
        <dbReference type="EMBL" id="SIM37922.1"/>
    </source>
</evidence>
<dbReference type="EMBL" id="LT719092">
    <property type="protein sequence ID" value="SJK84162.1"/>
    <property type="molecule type" value="Genomic_DNA"/>
</dbReference>
<dbReference type="GeneID" id="41587610"/>
<evidence type="ECO:0000313" key="3">
    <source>
        <dbReference type="Proteomes" id="UP000187822"/>
    </source>
</evidence>
<sequence>MKVIAVVDEEDVLTPLEYGNTIVEIDTETKQKKFYENPGFGSPFQGKERAMAGILTLNADAIIVKEGVLCPGSYMMSKGKMKYIPVEEEKLQEIEPKLNDIAKNATPELDFNIYRE</sequence>